<reference evidence="2 3" key="1">
    <citation type="submission" date="2019-08" db="EMBL/GenBank/DDBJ databases">
        <title>The genome of the soybean aphid Biotype 1, its phylome, world population structure and adaptation to the North American continent.</title>
        <authorList>
            <person name="Giordano R."/>
            <person name="Donthu R.K."/>
            <person name="Hernandez A.G."/>
            <person name="Wright C.L."/>
            <person name="Zimin A.V."/>
        </authorList>
    </citation>
    <scope>NUCLEOTIDE SEQUENCE [LARGE SCALE GENOMIC DNA]</scope>
    <source>
        <tissue evidence="2">Whole aphids</tissue>
    </source>
</reference>
<comment type="caution">
    <text evidence="2">The sequence shown here is derived from an EMBL/GenBank/DDBJ whole genome shotgun (WGS) entry which is preliminary data.</text>
</comment>
<keyword evidence="1" id="KW-0472">Membrane</keyword>
<evidence type="ECO:0000313" key="2">
    <source>
        <dbReference type="EMBL" id="KAE9532568.1"/>
    </source>
</evidence>
<dbReference type="Proteomes" id="UP000475862">
    <property type="component" value="Unassembled WGS sequence"/>
</dbReference>
<proteinExistence type="predicted"/>
<name>A0A6G0TIN9_APHGL</name>
<evidence type="ECO:0000256" key="1">
    <source>
        <dbReference type="SAM" id="Phobius"/>
    </source>
</evidence>
<protein>
    <submittedName>
        <fullName evidence="2">Uncharacterized protein</fullName>
    </submittedName>
</protein>
<organism evidence="2 3">
    <name type="scientific">Aphis glycines</name>
    <name type="common">Soybean aphid</name>
    <dbReference type="NCBI Taxonomy" id="307491"/>
    <lineage>
        <taxon>Eukaryota</taxon>
        <taxon>Metazoa</taxon>
        <taxon>Ecdysozoa</taxon>
        <taxon>Arthropoda</taxon>
        <taxon>Hexapoda</taxon>
        <taxon>Insecta</taxon>
        <taxon>Pterygota</taxon>
        <taxon>Neoptera</taxon>
        <taxon>Paraneoptera</taxon>
        <taxon>Hemiptera</taxon>
        <taxon>Sternorrhyncha</taxon>
        <taxon>Aphidomorpha</taxon>
        <taxon>Aphidoidea</taxon>
        <taxon>Aphididae</taxon>
        <taxon>Aphidini</taxon>
        <taxon>Aphis</taxon>
        <taxon>Aphis</taxon>
    </lineage>
</organism>
<feature type="transmembrane region" description="Helical" evidence="1">
    <location>
        <begin position="34"/>
        <end position="54"/>
    </location>
</feature>
<keyword evidence="1" id="KW-1133">Transmembrane helix</keyword>
<gene>
    <name evidence="2" type="ORF">AGLY_009649</name>
</gene>
<evidence type="ECO:0000313" key="3">
    <source>
        <dbReference type="Proteomes" id="UP000475862"/>
    </source>
</evidence>
<accession>A0A6G0TIN9</accession>
<dbReference type="AlphaFoldDB" id="A0A6G0TIN9"/>
<keyword evidence="1" id="KW-0812">Transmembrane</keyword>
<sequence>MIIRVILIGNCQLPINIMKGLLHYFDSNCQLSKLLSLLIALFSIVNAKWTMYINTGITHNTGITYFDKIGTSNYSLYLLYNIIIQYFIDSIINAIMQGLHQVDKTITFYLSKNRRQNTNISRTLTELAFEITQKLLTQHPTNCIYEYIKVKSLIAKTIENNIFEDMSYLSKYYLKTL</sequence>
<dbReference type="EMBL" id="VYZN01000038">
    <property type="protein sequence ID" value="KAE9532568.1"/>
    <property type="molecule type" value="Genomic_DNA"/>
</dbReference>
<keyword evidence="3" id="KW-1185">Reference proteome</keyword>
<feature type="transmembrane region" description="Helical" evidence="1">
    <location>
        <begin position="74"/>
        <end position="96"/>
    </location>
</feature>